<evidence type="ECO:0000313" key="4">
    <source>
        <dbReference type="Proteomes" id="UP001209878"/>
    </source>
</evidence>
<organism evidence="3 4">
    <name type="scientific">Ridgeia piscesae</name>
    <name type="common">Tubeworm</name>
    <dbReference type="NCBI Taxonomy" id="27915"/>
    <lineage>
        <taxon>Eukaryota</taxon>
        <taxon>Metazoa</taxon>
        <taxon>Spiralia</taxon>
        <taxon>Lophotrochozoa</taxon>
        <taxon>Annelida</taxon>
        <taxon>Polychaeta</taxon>
        <taxon>Sedentaria</taxon>
        <taxon>Canalipalpata</taxon>
        <taxon>Sabellida</taxon>
        <taxon>Siboglinidae</taxon>
        <taxon>Ridgeia</taxon>
    </lineage>
</organism>
<proteinExistence type="predicted"/>
<dbReference type="Pfam" id="PF08205">
    <property type="entry name" value="C2-set_2"/>
    <property type="match status" value="1"/>
</dbReference>
<evidence type="ECO:0000256" key="1">
    <source>
        <dbReference type="ARBA" id="ARBA00023157"/>
    </source>
</evidence>
<gene>
    <name evidence="3" type="ORF">NP493_783g00008</name>
</gene>
<name>A0AAD9KNA0_RIDPI</name>
<dbReference type="Proteomes" id="UP001209878">
    <property type="component" value="Unassembled WGS sequence"/>
</dbReference>
<feature type="domain" description="Ig-like" evidence="2">
    <location>
        <begin position="74"/>
        <end position="173"/>
    </location>
</feature>
<dbReference type="InterPro" id="IPR013783">
    <property type="entry name" value="Ig-like_fold"/>
</dbReference>
<sequence>MAIESRKATPNTNEETLYGRPRDIRPVKYTIATLSIQSANVDDEGNYECAVKLSQESLIWASSELRIYVPPGHPSIDAVKSTFVEGEDTTLRCRCNVGKPAGTLYWSRQRAGYVGYRNVVVGSRSILARRHDDGTSTVVSELRVRLSAEDDGAVFRCVVRAGEDELFNDKKVTVLYPPKDSKIEFDAVDERCFCRASGNPHPSYVWLWFDADGRKKVVSTNQYLDMTSFPGRGLFRFRCIVSNTIRKTQYTSVLEIRMHVSSMANFTGKDLADNY</sequence>
<keyword evidence="4" id="KW-1185">Reference proteome</keyword>
<keyword evidence="1" id="KW-1015">Disulfide bond</keyword>
<dbReference type="InterPro" id="IPR013162">
    <property type="entry name" value="CD80_C2-set"/>
</dbReference>
<dbReference type="InterPro" id="IPR036179">
    <property type="entry name" value="Ig-like_dom_sf"/>
</dbReference>
<dbReference type="PANTHER" id="PTHR45889:SF8">
    <property type="entry name" value="IG-LIKE DOMAIN-CONTAINING PROTEIN"/>
    <property type="match status" value="1"/>
</dbReference>
<evidence type="ECO:0000259" key="2">
    <source>
        <dbReference type="PROSITE" id="PS50835"/>
    </source>
</evidence>
<reference evidence="3" key="1">
    <citation type="journal article" date="2023" name="Mol. Biol. Evol.">
        <title>Third-Generation Sequencing Reveals the Adaptive Role of the Epigenome in Three Deep-Sea Polychaetes.</title>
        <authorList>
            <person name="Perez M."/>
            <person name="Aroh O."/>
            <person name="Sun Y."/>
            <person name="Lan Y."/>
            <person name="Juniper S.K."/>
            <person name="Young C.R."/>
            <person name="Angers B."/>
            <person name="Qian P.Y."/>
        </authorList>
    </citation>
    <scope>NUCLEOTIDE SEQUENCE</scope>
    <source>
        <strain evidence="3">R07B-5</strain>
    </source>
</reference>
<dbReference type="AlphaFoldDB" id="A0AAD9KNA0"/>
<dbReference type="PROSITE" id="PS50835">
    <property type="entry name" value="IG_LIKE"/>
    <property type="match status" value="1"/>
</dbReference>
<dbReference type="EMBL" id="JAODUO010000782">
    <property type="protein sequence ID" value="KAK2174693.1"/>
    <property type="molecule type" value="Genomic_DNA"/>
</dbReference>
<protein>
    <recommendedName>
        <fullName evidence="2">Ig-like domain-containing protein</fullName>
    </recommendedName>
</protein>
<dbReference type="Gene3D" id="2.60.40.10">
    <property type="entry name" value="Immunoglobulins"/>
    <property type="match status" value="1"/>
</dbReference>
<dbReference type="SUPFAM" id="SSF48726">
    <property type="entry name" value="Immunoglobulin"/>
    <property type="match status" value="2"/>
</dbReference>
<accession>A0AAD9KNA0</accession>
<comment type="caution">
    <text evidence="3">The sequence shown here is derived from an EMBL/GenBank/DDBJ whole genome shotgun (WGS) entry which is preliminary data.</text>
</comment>
<dbReference type="InterPro" id="IPR007110">
    <property type="entry name" value="Ig-like_dom"/>
</dbReference>
<dbReference type="CDD" id="cd00096">
    <property type="entry name" value="Ig"/>
    <property type="match status" value="1"/>
</dbReference>
<evidence type="ECO:0000313" key="3">
    <source>
        <dbReference type="EMBL" id="KAK2174693.1"/>
    </source>
</evidence>
<dbReference type="PANTHER" id="PTHR45889">
    <property type="entry name" value="IG-LIKE DOMAIN-CONTAINING PROTEIN"/>
    <property type="match status" value="1"/>
</dbReference>